<organism evidence="2 3">
    <name type="scientific">Acuticoccus sediminis</name>
    <dbReference type="NCBI Taxonomy" id="2184697"/>
    <lineage>
        <taxon>Bacteria</taxon>
        <taxon>Pseudomonadati</taxon>
        <taxon>Pseudomonadota</taxon>
        <taxon>Alphaproteobacteria</taxon>
        <taxon>Hyphomicrobiales</taxon>
        <taxon>Amorphaceae</taxon>
        <taxon>Acuticoccus</taxon>
    </lineage>
</organism>
<sequence>MKRWLASMFIAAIPAVASAEGVKMYTFDGSFEDATFAIENEIIGHGLVVDYVSHVGAMLSRTKDDVGGAKDLFDNADVFLFCSAVLSRKMMEVDPANIAFCPYGVFVTDTDSTVAIGYRLMPDGPMKEVEALLDEIARAAAGL</sequence>
<comment type="caution">
    <text evidence="2">The sequence shown here is derived from an EMBL/GenBank/DDBJ whole genome shotgun (WGS) entry which is preliminary data.</text>
</comment>
<keyword evidence="3" id="KW-1185">Reference proteome</keyword>
<evidence type="ECO:0000313" key="3">
    <source>
        <dbReference type="Proteomes" id="UP000249590"/>
    </source>
</evidence>
<gene>
    <name evidence="2" type="ORF">DLJ53_20310</name>
</gene>
<proteinExistence type="predicted"/>
<feature type="signal peptide" evidence="1">
    <location>
        <begin position="1"/>
        <end position="19"/>
    </location>
</feature>
<protein>
    <submittedName>
        <fullName evidence="2">DUF302 domain-containing protein</fullName>
    </submittedName>
</protein>
<dbReference type="Proteomes" id="UP000249590">
    <property type="component" value="Unassembled WGS sequence"/>
</dbReference>
<dbReference type="AlphaFoldDB" id="A0A8B2NKN2"/>
<dbReference type="InterPro" id="IPR035923">
    <property type="entry name" value="TT1751-like_sf"/>
</dbReference>
<keyword evidence="1" id="KW-0732">Signal</keyword>
<dbReference type="Gene3D" id="3.30.310.70">
    <property type="entry name" value="TT1751-like domain"/>
    <property type="match status" value="1"/>
</dbReference>
<evidence type="ECO:0000256" key="1">
    <source>
        <dbReference type="SAM" id="SignalP"/>
    </source>
</evidence>
<name>A0A8B2NKN2_9HYPH</name>
<reference evidence="2 3" key="1">
    <citation type="submission" date="2018-05" db="EMBL/GenBank/DDBJ databases">
        <title>Acuticoccus sediminis sp. nov., isolated from deep-sea sediment of Indian Ocean.</title>
        <authorList>
            <person name="Liu X."/>
            <person name="Lai Q."/>
            <person name="Du Y."/>
            <person name="Sun F."/>
            <person name="Zhang X."/>
            <person name="Wang S."/>
            <person name="Shao Z."/>
        </authorList>
    </citation>
    <scope>NUCLEOTIDE SEQUENCE [LARGE SCALE GENOMIC DNA]</scope>
    <source>
        <strain evidence="2 3">PTG4-2</strain>
    </source>
</reference>
<feature type="chain" id="PRO_5032379681" evidence="1">
    <location>
        <begin position="20"/>
        <end position="143"/>
    </location>
</feature>
<dbReference type="RefSeq" id="WP_111349116.1">
    <property type="nucleotide sequence ID" value="NZ_JAIWKD010000007.1"/>
</dbReference>
<accession>A0A8B2NKN2</accession>
<dbReference type="OrthoDB" id="7363179at2"/>
<dbReference type="EMBL" id="QHHQ01000004">
    <property type="protein sequence ID" value="RAI00066.1"/>
    <property type="molecule type" value="Genomic_DNA"/>
</dbReference>
<dbReference type="SUPFAM" id="SSF103247">
    <property type="entry name" value="TT1751-like"/>
    <property type="match status" value="1"/>
</dbReference>
<evidence type="ECO:0000313" key="2">
    <source>
        <dbReference type="EMBL" id="RAI00066.1"/>
    </source>
</evidence>